<evidence type="ECO:0000259" key="3">
    <source>
        <dbReference type="Pfam" id="PF05529"/>
    </source>
</evidence>
<dbReference type="AlphaFoldDB" id="A0A9W6BRY2"/>
<protein>
    <submittedName>
        <fullName evidence="4">Protein rai1</fullName>
    </submittedName>
</protein>
<keyword evidence="2" id="KW-0472">Membrane</keyword>
<feature type="region of interest" description="Disordered" evidence="1">
    <location>
        <begin position="149"/>
        <end position="192"/>
    </location>
</feature>
<evidence type="ECO:0000313" key="4">
    <source>
        <dbReference type="EMBL" id="GLC57144.1"/>
    </source>
</evidence>
<dbReference type="Pfam" id="PF05529">
    <property type="entry name" value="Bap31"/>
    <property type="match status" value="1"/>
</dbReference>
<feature type="domain" description="BAP29/BAP31 transmembrane" evidence="3">
    <location>
        <begin position="4"/>
        <end position="134"/>
    </location>
</feature>
<evidence type="ECO:0000256" key="2">
    <source>
        <dbReference type="SAM" id="Phobius"/>
    </source>
</evidence>
<comment type="caution">
    <text evidence="4">The sequence shown here is derived from an EMBL/GenBank/DDBJ whole genome shotgun (WGS) entry which is preliminary data.</text>
</comment>
<keyword evidence="5" id="KW-1185">Reference proteome</keyword>
<evidence type="ECO:0000313" key="5">
    <source>
        <dbReference type="Proteomes" id="UP001165080"/>
    </source>
</evidence>
<sequence length="192" mass="20608">MSAWKIVVNWLLPPPLILTLLLILPMPGVLKKGLLKVTRQFLFYQLGGPLQLVHVALVITGVVFAGSCITTYKLVQSPVDATLTPNQKTAVLARRWREERNFWIAALTFFLWGLLYRFYQLMLEHVALKDRVRQLELGLVSSTVASAGGGRAAPAGKGAAAAPAAAGGKGGLEPSAPPAPAEVLSNEAKKSK</sequence>
<feature type="transmembrane region" description="Helical" evidence="2">
    <location>
        <begin position="102"/>
        <end position="119"/>
    </location>
</feature>
<dbReference type="InterPro" id="IPR040463">
    <property type="entry name" value="BAP29/BAP31_N"/>
</dbReference>
<organism evidence="4 5">
    <name type="scientific">Pleodorina starrii</name>
    <dbReference type="NCBI Taxonomy" id="330485"/>
    <lineage>
        <taxon>Eukaryota</taxon>
        <taxon>Viridiplantae</taxon>
        <taxon>Chlorophyta</taxon>
        <taxon>core chlorophytes</taxon>
        <taxon>Chlorophyceae</taxon>
        <taxon>CS clade</taxon>
        <taxon>Chlamydomonadales</taxon>
        <taxon>Volvocaceae</taxon>
        <taxon>Pleodorina</taxon>
    </lineage>
</organism>
<keyword evidence="2" id="KW-0812">Transmembrane</keyword>
<dbReference type="Proteomes" id="UP001165080">
    <property type="component" value="Unassembled WGS sequence"/>
</dbReference>
<feature type="transmembrane region" description="Helical" evidence="2">
    <location>
        <begin position="12"/>
        <end position="30"/>
    </location>
</feature>
<reference evidence="4 5" key="1">
    <citation type="journal article" date="2023" name="Commun. Biol.">
        <title>Reorganization of the ancestral sex-determining regions during the evolution of trioecy in Pleodorina starrii.</title>
        <authorList>
            <person name="Takahashi K."/>
            <person name="Suzuki S."/>
            <person name="Kawai-Toyooka H."/>
            <person name="Yamamoto K."/>
            <person name="Hamaji T."/>
            <person name="Ootsuki R."/>
            <person name="Yamaguchi H."/>
            <person name="Kawachi M."/>
            <person name="Higashiyama T."/>
            <person name="Nozaki H."/>
        </authorList>
    </citation>
    <scope>NUCLEOTIDE SEQUENCE [LARGE SCALE GENOMIC DNA]</scope>
    <source>
        <strain evidence="4 5">NIES-4479</strain>
    </source>
</reference>
<gene>
    <name evidence="4" type="primary">PLESTBF000587</name>
    <name evidence="4" type="ORF">PLESTB_001192200</name>
</gene>
<feature type="compositionally biased region" description="Low complexity" evidence="1">
    <location>
        <begin position="152"/>
        <end position="166"/>
    </location>
</feature>
<dbReference type="EMBL" id="BRXU01000018">
    <property type="protein sequence ID" value="GLC57144.1"/>
    <property type="molecule type" value="Genomic_DNA"/>
</dbReference>
<feature type="transmembrane region" description="Helical" evidence="2">
    <location>
        <begin position="42"/>
        <end position="65"/>
    </location>
</feature>
<evidence type="ECO:0000256" key="1">
    <source>
        <dbReference type="SAM" id="MobiDB-lite"/>
    </source>
</evidence>
<keyword evidence="2" id="KW-1133">Transmembrane helix</keyword>
<accession>A0A9W6BRY2</accession>
<name>A0A9W6BRY2_9CHLO</name>
<proteinExistence type="predicted"/>